<dbReference type="GO" id="GO:0016020">
    <property type="term" value="C:membrane"/>
    <property type="evidence" value="ECO:0007669"/>
    <property type="project" value="UniProtKB-SubCell"/>
</dbReference>
<keyword evidence="6 9" id="KW-1133">Transmembrane helix</keyword>
<evidence type="ECO:0000256" key="4">
    <source>
        <dbReference type="ARBA" id="ARBA00022692"/>
    </source>
</evidence>
<feature type="transmembrane region" description="Helical" evidence="9">
    <location>
        <begin position="560"/>
        <end position="578"/>
    </location>
</feature>
<dbReference type="GO" id="GO:0005794">
    <property type="term" value="C:Golgi apparatus"/>
    <property type="evidence" value="ECO:0007669"/>
    <property type="project" value="UniProtKB-SubCell"/>
</dbReference>
<dbReference type="PANTHER" id="PTHR10766:SF55">
    <property type="entry name" value="TRANSMEMBRANE 9 SUPERFAMILY MEMBER 4"/>
    <property type="match status" value="1"/>
</dbReference>
<feature type="transmembrane region" description="Helical" evidence="9">
    <location>
        <begin position="302"/>
        <end position="324"/>
    </location>
</feature>
<gene>
    <name evidence="10" type="primary">TPHA0K00730</name>
    <name evidence="10" type="ordered locus">TPHA_0K00730</name>
</gene>
<dbReference type="OrthoDB" id="1666796at2759"/>
<dbReference type="GO" id="GO:0072657">
    <property type="term" value="P:protein localization to membrane"/>
    <property type="evidence" value="ECO:0007669"/>
    <property type="project" value="TreeGrafter"/>
</dbReference>
<evidence type="ECO:0000256" key="9">
    <source>
        <dbReference type="RuleBase" id="RU363079"/>
    </source>
</evidence>
<keyword evidence="8 9" id="KW-0472">Membrane</keyword>
<dbReference type="AlphaFoldDB" id="G8BZ79"/>
<feature type="transmembrane region" description="Helical" evidence="9">
    <location>
        <begin position="7"/>
        <end position="25"/>
    </location>
</feature>
<proteinExistence type="inferred from homology"/>
<keyword evidence="7" id="KW-0333">Golgi apparatus</keyword>
<sequence length="733" mass="85255">MSLFEKRLWFVPIICVAYLFILFSFSCKSLTTVPRTTYGKQSKGWVHPNTYTFGDPVEVIVNKMVQEKDMLGDSNEGVSYKYHDLPYICPPTNTKKSIHNSLKELFNGDYNEQSDYILKFGVDNDCQALCLRKTYNAGIRKAKEMIDEDYIVNWFIDDYLPAATTYISSVTRKKKYFEGFSLGWKDPETGSYYINNHVMLVIRYNAVDDNKFNIVGFEVYPKSIPDLQCPGARRGHGHYELKDLENNDEFSLIPFSYSVYWREEFEYDWRTRWSLFVRPNYMDLDAEDESLQLGFISNLLHWYSPYTTVIIFTILLFLVSLLVLDINSHKLVFMSNPKTVIAWATTANKLNKTWKNILLNILVSMGCQALFIFMPVIVIQSSLWSLHNISNYVMLQIICWISASLLVGSFVGTWLRMYMFQKKMTPNYDPKMSIVCGSILPGLTLAGVTVFNTVTWFLEGNSSYPFRKLSWLIFVYFIFSIPMSLIGGSLAVKIQHYYTNFSSRKDYGRVRSMSYTDPNLYKPDIIESDIQKNQDNEDNYVIELDDKQAKKRKIWRRKSLYVKFKQAISFSNIISLLLRNFITNGIPFQIIKNEVIIFNQSSWLRHCSFFNLFGYLFTKYIMIIAIIFMGSVISCNLYLIQSTSDKGSNIKENWRGKCFQLGFNLFFAMEFNSLSHILNRSNEKWGTLLLLSIGYSLLFNLLIGLAAGFISYMASVWFIVNRFKSQGPVHLYD</sequence>
<keyword evidence="5" id="KW-0732">Signal</keyword>
<name>G8BZ79_TETPH</name>
<dbReference type="InterPro" id="IPR004240">
    <property type="entry name" value="EMP70"/>
</dbReference>
<comment type="similarity">
    <text evidence="3 9">Belongs to the nonaspanin (TM9SF) (TC 9.A.2) family.</text>
</comment>
<keyword evidence="11" id="KW-1185">Reference proteome</keyword>
<dbReference type="KEGG" id="tpf:TPHA_0K00730"/>
<keyword evidence="4 9" id="KW-0812">Transmembrane</keyword>
<dbReference type="TCDB" id="8.A.68.1.11">
    <property type="family name" value="the endomembrane protein-70 (emp70) family"/>
</dbReference>
<dbReference type="eggNOG" id="KOG1278">
    <property type="taxonomic scope" value="Eukaryota"/>
</dbReference>
<evidence type="ECO:0000256" key="8">
    <source>
        <dbReference type="ARBA" id="ARBA00023136"/>
    </source>
</evidence>
<protein>
    <recommendedName>
        <fullName evidence="9">Transmembrane 9 superfamily member</fullName>
    </recommendedName>
</protein>
<dbReference type="Pfam" id="PF02990">
    <property type="entry name" value="EMP70"/>
    <property type="match status" value="1"/>
</dbReference>
<evidence type="ECO:0000313" key="11">
    <source>
        <dbReference type="Proteomes" id="UP000005666"/>
    </source>
</evidence>
<feature type="transmembrane region" description="Helical" evidence="9">
    <location>
        <begin position="661"/>
        <end position="678"/>
    </location>
</feature>
<feature type="transmembrane region" description="Helical" evidence="9">
    <location>
        <begin position="620"/>
        <end position="640"/>
    </location>
</feature>
<evidence type="ECO:0000313" key="10">
    <source>
        <dbReference type="EMBL" id="CCE65207.1"/>
    </source>
</evidence>
<feature type="transmembrane region" description="Helical" evidence="9">
    <location>
        <begin position="357"/>
        <end position="380"/>
    </location>
</feature>
<dbReference type="EMBL" id="HE612866">
    <property type="protein sequence ID" value="CCE65207.1"/>
    <property type="molecule type" value="Genomic_DNA"/>
</dbReference>
<feature type="transmembrane region" description="Helical" evidence="9">
    <location>
        <begin position="435"/>
        <end position="458"/>
    </location>
</feature>
<evidence type="ECO:0000256" key="2">
    <source>
        <dbReference type="ARBA" id="ARBA00004555"/>
    </source>
</evidence>
<comment type="subcellular location">
    <subcellularLocation>
        <location evidence="2">Golgi apparatus</location>
    </subcellularLocation>
    <subcellularLocation>
        <location evidence="1">Membrane</location>
        <topology evidence="1">Multi-pass membrane protein</topology>
    </subcellularLocation>
</comment>
<feature type="transmembrane region" description="Helical" evidence="9">
    <location>
        <begin position="392"/>
        <end position="415"/>
    </location>
</feature>
<evidence type="ECO:0000256" key="5">
    <source>
        <dbReference type="ARBA" id="ARBA00022729"/>
    </source>
</evidence>
<feature type="transmembrane region" description="Helical" evidence="9">
    <location>
        <begin position="698"/>
        <end position="720"/>
    </location>
</feature>
<accession>G8BZ79</accession>
<dbReference type="GeneID" id="11533379"/>
<reference evidence="10 11" key="1">
    <citation type="journal article" date="2011" name="Proc. Natl. Acad. Sci. U.S.A.">
        <title>Evolutionary erosion of yeast sex chromosomes by mating-type switching accidents.</title>
        <authorList>
            <person name="Gordon J.L."/>
            <person name="Armisen D."/>
            <person name="Proux-Wera E."/>
            <person name="Oheigeartaigh S.S."/>
            <person name="Byrne K.P."/>
            <person name="Wolfe K.H."/>
        </authorList>
    </citation>
    <scope>NUCLEOTIDE SEQUENCE [LARGE SCALE GENOMIC DNA]</scope>
    <source>
        <strain evidence="11">ATCC 24235 / CBS 4417 / NBRC 1672 / NRRL Y-8282 / UCD 70-5</strain>
    </source>
</reference>
<evidence type="ECO:0000256" key="3">
    <source>
        <dbReference type="ARBA" id="ARBA00005227"/>
    </source>
</evidence>
<evidence type="ECO:0000256" key="1">
    <source>
        <dbReference type="ARBA" id="ARBA00004141"/>
    </source>
</evidence>
<dbReference type="RefSeq" id="XP_003687641.1">
    <property type="nucleotide sequence ID" value="XM_003687593.1"/>
</dbReference>
<dbReference type="Proteomes" id="UP000005666">
    <property type="component" value="Chromosome 11"/>
</dbReference>
<evidence type="ECO:0000256" key="6">
    <source>
        <dbReference type="ARBA" id="ARBA00022989"/>
    </source>
</evidence>
<feature type="transmembrane region" description="Helical" evidence="9">
    <location>
        <begin position="470"/>
        <end position="492"/>
    </location>
</feature>
<dbReference type="HOGENOM" id="CLU_010714_4_0_1"/>
<dbReference type="PROSITE" id="PS51257">
    <property type="entry name" value="PROKAR_LIPOPROTEIN"/>
    <property type="match status" value="1"/>
</dbReference>
<dbReference type="PANTHER" id="PTHR10766">
    <property type="entry name" value="TRANSMEMBRANE 9 SUPERFAMILY PROTEIN"/>
    <property type="match status" value="1"/>
</dbReference>
<evidence type="ECO:0000256" key="7">
    <source>
        <dbReference type="ARBA" id="ARBA00023034"/>
    </source>
</evidence>
<organism evidence="10 11">
    <name type="scientific">Tetrapisispora phaffii (strain ATCC 24235 / CBS 4417 / NBRC 1672 / NRRL Y-8282 / UCD 70-5)</name>
    <name type="common">Yeast</name>
    <name type="synonym">Fabospora phaffii</name>
    <dbReference type="NCBI Taxonomy" id="1071381"/>
    <lineage>
        <taxon>Eukaryota</taxon>
        <taxon>Fungi</taxon>
        <taxon>Dikarya</taxon>
        <taxon>Ascomycota</taxon>
        <taxon>Saccharomycotina</taxon>
        <taxon>Saccharomycetes</taxon>
        <taxon>Saccharomycetales</taxon>
        <taxon>Saccharomycetaceae</taxon>
        <taxon>Tetrapisispora</taxon>
    </lineage>
</organism>